<dbReference type="Pfam" id="PF15375">
    <property type="entry name" value="FSAF1"/>
    <property type="match status" value="1"/>
</dbReference>
<dbReference type="GeneID" id="106751671"/>
<feature type="region of interest" description="Disordered" evidence="1">
    <location>
        <begin position="116"/>
        <end position="169"/>
    </location>
</feature>
<evidence type="ECO:0000313" key="2">
    <source>
        <dbReference type="Proteomes" id="UP000515204"/>
    </source>
</evidence>
<name>A0A6P3YED6_DINQU</name>
<accession>A0A6P3YED6</accession>
<gene>
    <name evidence="3 4" type="primary">LOC106751671</name>
</gene>
<dbReference type="PANTHER" id="PTHR28366:SF1">
    <property type="entry name" value="CHROMOSOME 1 OPEN READING FRAME 131"/>
    <property type="match status" value="1"/>
</dbReference>
<sequence>MEDFVSTRASDIKRNYVSVNYEVPKKKVTSTDSFVTKRELRKNDTIDSMTKRNSAELRREQEKEMKRARFDVIKLGMSGFGKEKARKTKIELAVSLGAVPPKNKRMNYKKLKLRRKTDDEKIKKEQHTSGFTSSLLKPKLKKNGKKNSGILGVYGKVSKNAPSKQKSRI</sequence>
<dbReference type="RefSeq" id="XP_014488147.1">
    <property type="nucleotide sequence ID" value="XM_014632661.1"/>
</dbReference>
<evidence type="ECO:0000313" key="3">
    <source>
        <dbReference type="RefSeq" id="XP_014488147.1"/>
    </source>
</evidence>
<feature type="compositionally biased region" description="Polar residues" evidence="1">
    <location>
        <begin position="160"/>
        <end position="169"/>
    </location>
</feature>
<dbReference type="InterPro" id="IPR027973">
    <property type="entry name" value="FSAF1-like"/>
</dbReference>
<dbReference type="InterPro" id="IPR052852">
    <property type="entry name" value="SSU_Processome_Comp"/>
</dbReference>
<keyword evidence="2" id="KW-1185">Reference proteome</keyword>
<dbReference type="Proteomes" id="UP000515204">
    <property type="component" value="Unplaced"/>
</dbReference>
<protein>
    <submittedName>
        <fullName evidence="3 4">Uncharacterized protein C1orf131 homolog</fullName>
    </submittedName>
</protein>
<dbReference type="AlphaFoldDB" id="A0A6P3YED6"/>
<dbReference type="RefSeq" id="XP_014488148.1">
    <property type="nucleotide sequence ID" value="XM_014632662.1"/>
</dbReference>
<proteinExistence type="predicted"/>
<feature type="compositionally biased region" description="Basic and acidic residues" evidence="1">
    <location>
        <begin position="116"/>
        <end position="127"/>
    </location>
</feature>
<organism evidence="2 3">
    <name type="scientific">Dinoponera quadriceps</name>
    <name type="common">South American ant</name>
    <dbReference type="NCBI Taxonomy" id="609295"/>
    <lineage>
        <taxon>Eukaryota</taxon>
        <taxon>Metazoa</taxon>
        <taxon>Ecdysozoa</taxon>
        <taxon>Arthropoda</taxon>
        <taxon>Hexapoda</taxon>
        <taxon>Insecta</taxon>
        <taxon>Pterygota</taxon>
        <taxon>Neoptera</taxon>
        <taxon>Endopterygota</taxon>
        <taxon>Hymenoptera</taxon>
        <taxon>Apocrita</taxon>
        <taxon>Aculeata</taxon>
        <taxon>Formicoidea</taxon>
        <taxon>Formicidae</taxon>
        <taxon>Ponerinae</taxon>
        <taxon>Ponerini</taxon>
        <taxon>Dinoponera</taxon>
    </lineage>
</organism>
<dbReference type="KEGG" id="dqu:106751671"/>
<dbReference type="PANTHER" id="PTHR28366">
    <property type="entry name" value="CHROMOSOME 1 OPEN READING FRAME 131"/>
    <property type="match status" value="1"/>
</dbReference>
<reference evidence="3 4" key="1">
    <citation type="submission" date="2025-04" db="UniProtKB">
        <authorList>
            <consortium name="RefSeq"/>
        </authorList>
    </citation>
    <scope>IDENTIFICATION</scope>
</reference>
<evidence type="ECO:0000256" key="1">
    <source>
        <dbReference type="SAM" id="MobiDB-lite"/>
    </source>
</evidence>
<evidence type="ECO:0000313" key="4">
    <source>
        <dbReference type="RefSeq" id="XP_014488148.1"/>
    </source>
</evidence>
<dbReference type="OrthoDB" id="10067479at2759"/>